<dbReference type="Proteomes" id="UP001221898">
    <property type="component" value="Unassembled WGS sequence"/>
</dbReference>
<reference evidence="2" key="1">
    <citation type="journal article" date="2023" name="Science">
        <title>Genome structures resolve the early diversification of teleost fishes.</title>
        <authorList>
            <person name="Parey E."/>
            <person name="Louis A."/>
            <person name="Montfort J."/>
            <person name="Bouchez O."/>
            <person name="Roques C."/>
            <person name="Iampietro C."/>
            <person name="Lluch J."/>
            <person name="Castinel A."/>
            <person name="Donnadieu C."/>
            <person name="Desvignes T."/>
            <person name="Floi Bucao C."/>
            <person name="Jouanno E."/>
            <person name="Wen M."/>
            <person name="Mejri S."/>
            <person name="Dirks R."/>
            <person name="Jansen H."/>
            <person name="Henkel C."/>
            <person name="Chen W.J."/>
            <person name="Zahm M."/>
            <person name="Cabau C."/>
            <person name="Klopp C."/>
            <person name="Thompson A.W."/>
            <person name="Robinson-Rechavi M."/>
            <person name="Braasch I."/>
            <person name="Lecointre G."/>
            <person name="Bobe J."/>
            <person name="Postlethwait J.H."/>
            <person name="Berthelot C."/>
            <person name="Roest Crollius H."/>
            <person name="Guiguen Y."/>
        </authorList>
    </citation>
    <scope>NUCLEOTIDE SEQUENCE</scope>
    <source>
        <strain evidence="2">NC1722</strain>
    </source>
</reference>
<evidence type="ECO:0000313" key="2">
    <source>
        <dbReference type="EMBL" id="KAJ8411084.1"/>
    </source>
</evidence>
<name>A0AAD7SYF1_9TELE</name>
<gene>
    <name evidence="2" type="ORF">AAFF_G00181190</name>
</gene>
<evidence type="ECO:0000313" key="3">
    <source>
        <dbReference type="Proteomes" id="UP001221898"/>
    </source>
</evidence>
<sequence length="124" mass="13415">MRKTSFFQHEQQAFQNPSLVASGSRAKCFSSCQPAATAVHHRPRCDPPVCAPGRELSALQRRIHHCRGSGVRGRRGGAETNKGRNDRSARRRNAVSRGSVGSEKANTLGTASFSLSLEEGDPVD</sequence>
<proteinExistence type="predicted"/>
<dbReference type="AlphaFoldDB" id="A0AAD7SYF1"/>
<feature type="region of interest" description="Disordered" evidence="1">
    <location>
        <begin position="67"/>
        <end position="124"/>
    </location>
</feature>
<comment type="caution">
    <text evidence="2">The sequence shown here is derived from an EMBL/GenBank/DDBJ whole genome shotgun (WGS) entry which is preliminary data.</text>
</comment>
<dbReference type="EMBL" id="JAINUG010000024">
    <property type="protein sequence ID" value="KAJ8411084.1"/>
    <property type="molecule type" value="Genomic_DNA"/>
</dbReference>
<evidence type="ECO:0000256" key="1">
    <source>
        <dbReference type="SAM" id="MobiDB-lite"/>
    </source>
</evidence>
<accession>A0AAD7SYF1</accession>
<protein>
    <submittedName>
        <fullName evidence="2">Uncharacterized protein</fullName>
    </submittedName>
</protein>
<keyword evidence="3" id="KW-1185">Reference proteome</keyword>
<feature type="compositionally biased region" description="Polar residues" evidence="1">
    <location>
        <begin position="104"/>
        <end position="115"/>
    </location>
</feature>
<organism evidence="2 3">
    <name type="scientific">Aldrovandia affinis</name>
    <dbReference type="NCBI Taxonomy" id="143900"/>
    <lineage>
        <taxon>Eukaryota</taxon>
        <taxon>Metazoa</taxon>
        <taxon>Chordata</taxon>
        <taxon>Craniata</taxon>
        <taxon>Vertebrata</taxon>
        <taxon>Euteleostomi</taxon>
        <taxon>Actinopterygii</taxon>
        <taxon>Neopterygii</taxon>
        <taxon>Teleostei</taxon>
        <taxon>Notacanthiformes</taxon>
        <taxon>Halosauridae</taxon>
        <taxon>Aldrovandia</taxon>
    </lineage>
</organism>